<dbReference type="EMBL" id="JAWDJR010000016">
    <property type="protein sequence ID" value="KAK9961604.1"/>
    <property type="molecule type" value="Genomic_DNA"/>
</dbReference>
<evidence type="ECO:0000313" key="7">
    <source>
        <dbReference type="Proteomes" id="UP001479290"/>
    </source>
</evidence>
<dbReference type="GO" id="GO:0043023">
    <property type="term" value="F:ribosomal large subunit binding"/>
    <property type="evidence" value="ECO:0007669"/>
    <property type="project" value="TreeGrafter"/>
</dbReference>
<evidence type="ECO:0000256" key="5">
    <source>
        <dbReference type="ARBA" id="ARBA00073331"/>
    </source>
</evidence>
<evidence type="ECO:0000256" key="4">
    <source>
        <dbReference type="ARBA" id="ARBA00053669"/>
    </source>
</evidence>
<dbReference type="PANTHER" id="PTHR21043:SF0">
    <property type="entry name" value="MITOCHONDRIAL ASSEMBLY OF RIBOSOMAL LARGE SUBUNIT PROTEIN 1"/>
    <property type="match status" value="1"/>
</dbReference>
<gene>
    <name evidence="6" type="ORF">ABG768_009378</name>
</gene>
<dbReference type="Pfam" id="PF02410">
    <property type="entry name" value="RsfS"/>
    <property type="match status" value="1"/>
</dbReference>
<dbReference type="InterPro" id="IPR004394">
    <property type="entry name" value="Iojap/RsfS/C7orf30"/>
</dbReference>
<dbReference type="SUPFAM" id="SSF81301">
    <property type="entry name" value="Nucleotidyltransferase"/>
    <property type="match status" value="1"/>
</dbReference>
<dbReference type="PANTHER" id="PTHR21043">
    <property type="entry name" value="IOJAP SUPERFAMILY ORTHOLOG"/>
    <property type="match status" value="1"/>
</dbReference>
<dbReference type="Gene3D" id="3.30.460.10">
    <property type="entry name" value="Beta Polymerase, domain 2"/>
    <property type="match status" value="1"/>
</dbReference>
<dbReference type="GO" id="GO:0017148">
    <property type="term" value="P:negative regulation of translation"/>
    <property type="evidence" value="ECO:0007669"/>
    <property type="project" value="TreeGrafter"/>
</dbReference>
<evidence type="ECO:0000256" key="1">
    <source>
        <dbReference type="ARBA" id="ARBA00004173"/>
    </source>
</evidence>
<evidence type="ECO:0000313" key="6">
    <source>
        <dbReference type="EMBL" id="KAK9961604.1"/>
    </source>
</evidence>
<comment type="subcellular location">
    <subcellularLocation>
        <location evidence="1">Mitochondrion</location>
    </subcellularLocation>
</comment>
<dbReference type="InterPro" id="IPR043519">
    <property type="entry name" value="NT_sf"/>
</dbReference>
<keyword evidence="3" id="KW-0496">Mitochondrion</keyword>
<dbReference type="HAMAP" id="MF_01477">
    <property type="entry name" value="Iojap_RsfS"/>
    <property type="match status" value="1"/>
</dbReference>
<comment type="caution">
    <text evidence="6">The sequence shown here is derived from an EMBL/GenBank/DDBJ whole genome shotgun (WGS) entry which is preliminary data.</text>
</comment>
<dbReference type="AlphaFoldDB" id="A0AAW1ZMK5"/>
<organism evidence="6 7">
    <name type="scientific">Culter alburnus</name>
    <name type="common">Topmouth culter</name>
    <dbReference type="NCBI Taxonomy" id="194366"/>
    <lineage>
        <taxon>Eukaryota</taxon>
        <taxon>Metazoa</taxon>
        <taxon>Chordata</taxon>
        <taxon>Craniata</taxon>
        <taxon>Vertebrata</taxon>
        <taxon>Euteleostomi</taxon>
        <taxon>Actinopterygii</taxon>
        <taxon>Neopterygii</taxon>
        <taxon>Teleostei</taxon>
        <taxon>Ostariophysi</taxon>
        <taxon>Cypriniformes</taxon>
        <taxon>Xenocyprididae</taxon>
        <taxon>Xenocypridinae</taxon>
        <taxon>Culter</taxon>
    </lineage>
</organism>
<sequence>MIAARCLLSKAPHRTVLRAAGSRCYRPLQQKDTHAVNHRRTQNLTITARDITTPAEHPTASSTQGFDVALLVSLLRQENATDICVIRVPPELKYTDHMIIVSGSSPRHLNAMAEFVLKAFKFLRKDEERHVQLEGRDCDDWKCIDFGPMVLHFMLPDTRDTYELEKLWTLRSYDEQLNRIPREMLPSDFIYDMKHK</sequence>
<evidence type="ECO:0000256" key="3">
    <source>
        <dbReference type="ARBA" id="ARBA00023128"/>
    </source>
</evidence>
<proteinExistence type="inferred from homology"/>
<comment type="similarity">
    <text evidence="2">Belongs to the Iojap/RsfS family.</text>
</comment>
<reference evidence="6 7" key="1">
    <citation type="submission" date="2024-05" db="EMBL/GenBank/DDBJ databases">
        <title>A high-quality chromosomal-level genome assembly of Topmouth culter (Culter alburnus).</title>
        <authorList>
            <person name="Zhao H."/>
        </authorList>
    </citation>
    <scope>NUCLEOTIDE SEQUENCE [LARGE SCALE GENOMIC DNA]</scope>
    <source>
        <strain evidence="6">CATC2023</strain>
        <tissue evidence="6">Muscle</tissue>
    </source>
</reference>
<name>A0AAW1ZMK5_CULAL</name>
<comment type="function">
    <text evidence="4">Required for normal mitochondrial ribosome function and mitochondrial translation. May play a role in ribosome biogenesis by preventing premature association of the 28S and 39S ribosomal subunits. Interacts with mitochondrial ribosomal protein uL14m (MRPL14), probably blocking formation of intersubunit bridge B8, preventing association of the 28S and 39S ribosomal subunits. Addition to isolated mitochondrial ribosomal subunits partially inhibits translation, probably by interfering with the association of the 28S and 39S ribosomal subunits and the formation of functional ribosomes. May also participate in the assembly and/or regulation of the stability of the large subunit of the mitochondrial ribosome. May function as a ribosomal silencing factor.</text>
</comment>
<dbReference type="Proteomes" id="UP001479290">
    <property type="component" value="Unassembled WGS sequence"/>
</dbReference>
<keyword evidence="7" id="KW-1185">Reference proteome</keyword>
<dbReference type="FunFam" id="3.30.460.10:FF:000018">
    <property type="entry name" value="Mitochondrial assembly of ribosomal large subunit 1"/>
    <property type="match status" value="1"/>
</dbReference>
<dbReference type="NCBIfam" id="TIGR00090">
    <property type="entry name" value="rsfS_iojap_ybeB"/>
    <property type="match status" value="1"/>
</dbReference>
<dbReference type="GO" id="GO:0090071">
    <property type="term" value="P:negative regulation of ribosome biogenesis"/>
    <property type="evidence" value="ECO:0007669"/>
    <property type="project" value="TreeGrafter"/>
</dbReference>
<evidence type="ECO:0000256" key="2">
    <source>
        <dbReference type="ARBA" id="ARBA00010574"/>
    </source>
</evidence>
<accession>A0AAW1ZMK5</accession>
<protein>
    <recommendedName>
        <fullName evidence="5">Mitochondrial assembly of ribosomal large subunit protein 1</fullName>
    </recommendedName>
</protein>
<dbReference type="GO" id="GO:0005739">
    <property type="term" value="C:mitochondrion"/>
    <property type="evidence" value="ECO:0007669"/>
    <property type="project" value="UniProtKB-SubCell"/>
</dbReference>